<reference evidence="3" key="1">
    <citation type="journal article" date="2014" name="Int. J. Syst. Evol. Microbiol.">
        <title>Complete genome sequence of Corynebacterium casei LMG S-19264T (=DSM 44701T), isolated from a smear-ripened cheese.</title>
        <authorList>
            <consortium name="US DOE Joint Genome Institute (JGI-PGF)"/>
            <person name="Walter F."/>
            <person name="Albersmeier A."/>
            <person name="Kalinowski J."/>
            <person name="Ruckert C."/>
        </authorList>
    </citation>
    <scope>NUCLEOTIDE SEQUENCE</scope>
    <source>
        <strain evidence="3">CGMCC 1.15254</strain>
    </source>
</reference>
<evidence type="ECO:0000313" key="3">
    <source>
        <dbReference type="EMBL" id="GGF55977.1"/>
    </source>
</evidence>
<gene>
    <name evidence="3" type="ORF">GCM10011332_06780</name>
</gene>
<keyword evidence="1" id="KW-1133">Transmembrane helix</keyword>
<evidence type="ECO:0000313" key="4">
    <source>
        <dbReference type="Proteomes" id="UP000632498"/>
    </source>
</evidence>
<feature type="domain" description="DUF2061" evidence="2">
    <location>
        <begin position="24"/>
        <end position="75"/>
    </location>
</feature>
<dbReference type="RefSeq" id="WP_188661618.1">
    <property type="nucleotide sequence ID" value="NZ_BMHV01000004.1"/>
</dbReference>
<dbReference type="Proteomes" id="UP000632498">
    <property type="component" value="Unassembled WGS sequence"/>
</dbReference>
<accession>A0A917BRG9</accession>
<proteinExistence type="predicted"/>
<feature type="transmembrane region" description="Helical" evidence="1">
    <location>
        <begin position="23"/>
        <end position="44"/>
    </location>
</feature>
<sequence>MQSVQAYSVRQFQQWVNNNAGSLLRAVIYTIGHFFIAATCVWYFTGASFSAAITDAVVEPLINGLWYFVLDRFWASRFS</sequence>
<evidence type="ECO:0000259" key="2">
    <source>
        <dbReference type="Pfam" id="PF09834"/>
    </source>
</evidence>
<comment type="caution">
    <text evidence="3">The sequence shown here is derived from an EMBL/GenBank/DDBJ whole genome shotgun (WGS) entry which is preliminary data.</text>
</comment>
<keyword evidence="1" id="KW-0472">Membrane</keyword>
<protein>
    <recommendedName>
        <fullName evidence="2">DUF2061 domain-containing protein</fullName>
    </recommendedName>
</protein>
<feature type="transmembrane region" description="Helical" evidence="1">
    <location>
        <begin position="50"/>
        <end position="70"/>
    </location>
</feature>
<dbReference type="Pfam" id="PF09834">
    <property type="entry name" value="DUF2061"/>
    <property type="match status" value="1"/>
</dbReference>
<keyword evidence="1" id="KW-0812">Transmembrane</keyword>
<organism evidence="3 4">
    <name type="scientific">Terasakiella brassicae</name>
    <dbReference type="NCBI Taxonomy" id="1634917"/>
    <lineage>
        <taxon>Bacteria</taxon>
        <taxon>Pseudomonadati</taxon>
        <taxon>Pseudomonadota</taxon>
        <taxon>Alphaproteobacteria</taxon>
        <taxon>Rhodospirillales</taxon>
        <taxon>Terasakiellaceae</taxon>
        <taxon>Terasakiella</taxon>
    </lineage>
</organism>
<evidence type="ECO:0000256" key="1">
    <source>
        <dbReference type="SAM" id="Phobius"/>
    </source>
</evidence>
<reference evidence="3" key="2">
    <citation type="submission" date="2020-09" db="EMBL/GenBank/DDBJ databases">
        <authorList>
            <person name="Sun Q."/>
            <person name="Zhou Y."/>
        </authorList>
    </citation>
    <scope>NUCLEOTIDE SEQUENCE</scope>
    <source>
        <strain evidence="3">CGMCC 1.15254</strain>
    </source>
</reference>
<name>A0A917BRG9_9PROT</name>
<dbReference type="EMBL" id="BMHV01000004">
    <property type="protein sequence ID" value="GGF55977.1"/>
    <property type="molecule type" value="Genomic_DNA"/>
</dbReference>
<dbReference type="InterPro" id="IPR018638">
    <property type="entry name" value="DUF2061_membrane"/>
</dbReference>
<dbReference type="AlphaFoldDB" id="A0A917BRG9"/>
<keyword evidence="4" id="KW-1185">Reference proteome</keyword>